<reference evidence="2 3" key="1">
    <citation type="submission" date="2017-02" db="EMBL/GenBank/DDBJ databases">
        <title>Acinetobacter sp. ANC 4945, whole genome shotgun sequencing project.</title>
        <authorList>
            <person name="Radolfova-Krizova L."/>
            <person name="Al Atrouni A."/>
            <person name="Nemec A."/>
        </authorList>
    </citation>
    <scope>NUCLEOTIDE SEQUENCE [LARGE SCALE GENOMIC DNA]</scope>
    <source>
        <strain evidence="2 3">ANC 4945</strain>
    </source>
</reference>
<proteinExistence type="predicted"/>
<dbReference type="Pfam" id="PF00561">
    <property type="entry name" value="Abhydrolase_1"/>
    <property type="match status" value="1"/>
</dbReference>
<dbReference type="Proteomes" id="UP000191160">
    <property type="component" value="Unassembled WGS sequence"/>
</dbReference>
<accession>A0A1T1GQ92</accession>
<evidence type="ECO:0000313" key="3">
    <source>
        <dbReference type="Proteomes" id="UP000191160"/>
    </source>
</evidence>
<dbReference type="AlphaFoldDB" id="A0A1T1GQ92"/>
<dbReference type="InterPro" id="IPR050266">
    <property type="entry name" value="AB_hydrolase_sf"/>
</dbReference>
<feature type="domain" description="AB hydrolase-1" evidence="1">
    <location>
        <begin position="33"/>
        <end position="121"/>
    </location>
</feature>
<dbReference type="PANTHER" id="PTHR43798:SF33">
    <property type="entry name" value="HYDROLASE, PUTATIVE (AFU_ORTHOLOGUE AFUA_2G14860)-RELATED"/>
    <property type="match status" value="1"/>
</dbReference>
<comment type="caution">
    <text evidence="2">The sequence shown here is derived from an EMBL/GenBank/DDBJ whole genome shotgun (WGS) entry which is preliminary data.</text>
</comment>
<dbReference type="InterPro" id="IPR029058">
    <property type="entry name" value="AB_hydrolase_fold"/>
</dbReference>
<dbReference type="Gene3D" id="3.40.50.1820">
    <property type="entry name" value="alpha/beta hydrolase"/>
    <property type="match status" value="1"/>
</dbReference>
<dbReference type="SUPFAM" id="SSF53474">
    <property type="entry name" value="alpha/beta-Hydrolases"/>
    <property type="match status" value="1"/>
</dbReference>
<organism evidence="2 3">
    <name type="scientific">Acinetobacter amyesii</name>
    <dbReference type="NCBI Taxonomy" id="2942470"/>
    <lineage>
        <taxon>Bacteria</taxon>
        <taxon>Pseudomonadati</taxon>
        <taxon>Pseudomonadota</taxon>
        <taxon>Gammaproteobacteria</taxon>
        <taxon>Moraxellales</taxon>
        <taxon>Moraxellaceae</taxon>
        <taxon>Acinetobacter</taxon>
    </lineage>
</organism>
<dbReference type="InterPro" id="IPR000073">
    <property type="entry name" value="AB_hydrolase_1"/>
</dbReference>
<evidence type="ECO:0000259" key="1">
    <source>
        <dbReference type="Pfam" id="PF00561"/>
    </source>
</evidence>
<sequence length="266" mass="30091">MQSFSFKDAYTVKVNKISPSSQNKHLTFIVLPAIGVPIKKYEKLIIGLKNNGYSVIYADYPCCGENTPQISKDHDYDYADLLQYFIPNLIESCDTQNFVLLGHSLGGHLASLYALKNNTPIVVIASGNIHYKNWSLTGRAKILSAVLLFKALTKTYGFFPGYKIGFGYREAKSLMNNWCHTVLTGNYSFSGIELKKNEIKSLFINIKDDQFSPLKSTKKLAGMFHHHVLEQIELPSHLKGNRHSIWLKSPDQIIKVIDNTIKNYPI</sequence>
<name>A0A1T1GQ92_9GAMM</name>
<dbReference type="PANTHER" id="PTHR43798">
    <property type="entry name" value="MONOACYLGLYCEROL LIPASE"/>
    <property type="match status" value="1"/>
</dbReference>
<gene>
    <name evidence="2" type="ORF">B1202_16115</name>
</gene>
<dbReference type="GO" id="GO:0016020">
    <property type="term" value="C:membrane"/>
    <property type="evidence" value="ECO:0007669"/>
    <property type="project" value="TreeGrafter"/>
</dbReference>
<dbReference type="EMBL" id="MVKX01000013">
    <property type="protein sequence ID" value="OOV79675.1"/>
    <property type="molecule type" value="Genomic_DNA"/>
</dbReference>
<evidence type="ECO:0000313" key="2">
    <source>
        <dbReference type="EMBL" id="OOV79675.1"/>
    </source>
</evidence>
<dbReference type="RefSeq" id="WP_078191611.1">
    <property type="nucleotide sequence ID" value="NZ_JAMCOZ010000011.1"/>
</dbReference>
<protein>
    <recommendedName>
        <fullName evidence="1">AB hydrolase-1 domain-containing protein</fullName>
    </recommendedName>
</protein>
<keyword evidence="3" id="KW-1185">Reference proteome</keyword>